<dbReference type="Proteomes" id="UP000308600">
    <property type="component" value="Unassembled WGS sequence"/>
</dbReference>
<reference evidence="1 2" key="1">
    <citation type="journal article" date="2019" name="Nat. Ecol. Evol.">
        <title>Megaphylogeny resolves global patterns of mushroom evolution.</title>
        <authorList>
            <person name="Varga T."/>
            <person name="Krizsan K."/>
            <person name="Foldi C."/>
            <person name="Dima B."/>
            <person name="Sanchez-Garcia M."/>
            <person name="Sanchez-Ramirez S."/>
            <person name="Szollosi G.J."/>
            <person name="Szarkandi J.G."/>
            <person name="Papp V."/>
            <person name="Albert L."/>
            <person name="Andreopoulos W."/>
            <person name="Angelini C."/>
            <person name="Antonin V."/>
            <person name="Barry K.W."/>
            <person name="Bougher N.L."/>
            <person name="Buchanan P."/>
            <person name="Buyck B."/>
            <person name="Bense V."/>
            <person name="Catcheside P."/>
            <person name="Chovatia M."/>
            <person name="Cooper J."/>
            <person name="Damon W."/>
            <person name="Desjardin D."/>
            <person name="Finy P."/>
            <person name="Geml J."/>
            <person name="Haridas S."/>
            <person name="Hughes K."/>
            <person name="Justo A."/>
            <person name="Karasinski D."/>
            <person name="Kautmanova I."/>
            <person name="Kiss B."/>
            <person name="Kocsube S."/>
            <person name="Kotiranta H."/>
            <person name="LaButti K.M."/>
            <person name="Lechner B.E."/>
            <person name="Liimatainen K."/>
            <person name="Lipzen A."/>
            <person name="Lukacs Z."/>
            <person name="Mihaltcheva S."/>
            <person name="Morgado L.N."/>
            <person name="Niskanen T."/>
            <person name="Noordeloos M.E."/>
            <person name="Ohm R.A."/>
            <person name="Ortiz-Santana B."/>
            <person name="Ovrebo C."/>
            <person name="Racz N."/>
            <person name="Riley R."/>
            <person name="Savchenko A."/>
            <person name="Shiryaev A."/>
            <person name="Soop K."/>
            <person name="Spirin V."/>
            <person name="Szebenyi C."/>
            <person name="Tomsovsky M."/>
            <person name="Tulloss R.E."/>
            <person name="Uehling J."/>
            <person name="Grigoriev I.V."/>
            <person name="Vagvolgyi C."/>
            <person name="Papp T."/>
            <person name="Martin F.M."/>
            <person name="Miettinen O."/>
            <person name="Hibbett D.S."/>
            <person name="Nagy L.G."/>
        </authorList>
    </citation>
    <scope>NUCLEOTIDE SEQUENCE [LARGE SCALE GENOMIC DNA]</scope>
    <source>
        <strain evidence="1 2">NL-1719</strain>
    </source>
</reference>
<keyword evidence="2" id="KW-1185">Reference proteome</keyword>
<gene>
    <name evidence="1" type="ORF">BDN72DRAFT_764370</name>
</gene>
<organism evidence="1 2">
    <name type="scientific">Pluteus cervinus</name>
    <dbReference type="NCBI Taxonomy" id="181527"/>
    <lineage>
        <taxon>Eukaryota</taxon>
        <taxon>Fungi</taxon>
        <taxon>Dikarya</taxon>
        <taxon>Basidiomycota</taxon>
        <taxon>Agaricomycotina</taxon>
        <taxon>Agaricomycetes</taxon>
        <taxon>Agaricomycetidae</taxon>
        <taxon>Agaricales</taxon>
        <taxon>Pluteineae</taxon>
        <taxon>Pluteaceae</taxon>
        <taxon>Pluteus</taxon>
    </lineage>
</organism>
<evidence type="ECO:0000313" key="2">
    <source>
        <dbReference type="Proteomes" id="UP000308600"/>
    </source>
</evidence>
<proteinExistence type="predicted"/>
<name>A0ACD3B0N6_9AGAR</name>
<accession>A0ACD3B0N6</accession>
<evidence type="ECO:0000313" key="1">
    <source>
        <dbReference type="EMBL" id="TFK71828.1"/>
    </source>
</evidence>
<dbReference type="EMBL" id="ML208293">
    <property type="protein sequence ID" value="TFK71828.1"/>
    <property type="molecule type" value="Genomic_DNA"/>
</dbReference>
<sequence length="426" mass="48865">MVLEESLAAAPSVLEYKITDDYAKYAIICFGDLLTGERLRSFMESRHEEDDELLRHAHLVYGMGLFHLKMACLDAIWRILIQPKAAHDDKNSLMSHVKQIRPKETGKIETKPGFRRMHEVVLHTGLVARKVAIKDAVAVLNSNWTSLAAWAESGPTWDDICGLSEKLACKFVTPPDLDQTRTLPLADRDGEYENMLIRHDYFLLYEELSYAMNAGDIGRLETCFPTWSFIFTACGKHKYATELMRYLENVHFHYPKGLRNAIRMNILVNPTGLEHKFRAVDWVVEHNNFFIKQVYCGAGSNRTKEHIIKESPLIEVYRNIRMHVEEMFQISGPNTSAHSLPDMTKTFERLEQYMIQHKANMFVPGRVAKYEIPNMKAQGMHTLTEKFRYYETATSANYEQDDENEDDGLGAGIDGAIEPEDLFASD</sequence>
<protein>
    <submittedName>
        <fullName evidence="1">Uncharacterized protein</fullName>
    </submittedName>
</protein>